<evidence type="ECO:0000256" key="2">
    <source>
        <dbReference type="ARBA" id="ARBA00012438"/>
    </source>
</evidence>
<name>A0A1G7YJH8_9RHOO</name>
<dbReference type="GO" id="GO:0000155">
    <property type="term" value="F:phosphorelay sensor kinase activity"/>
    <property type="evidence" value="ECO:0007669"/>
    <property type="project" value="InterPro"/>
</dbReference>
<dbReference type="EC" id="2.7.13.3" evidence="2"/>
<feature type="domain" description="Histidine kinase" evidence="10">
    <location>
        <begin position="378"/>
        <end position="593"/>
    </location>
</feature>
<organism evidence="11 12">
    <name type="scientific">Propionivibrio dicarboxylicus</name>
    <dbReference type="NCBI Taxonomy" id="83767"/>
    <lineage>
        <taxon>Bacteria</taxon>
        <taxon>Pseudomonadati</taxon>
        <taxon>Pseudomonadota</taxon>
        <taxon>Betaproteobacteria</taxon>
        <taxon>Rhodocyclales</taxon>
        <taxon>Rhodocyclaceae</taxon>
        <taxon>Propionivibrio</taxon>
    </lineage>
</organism>
<dbReference type="SUPFAM" id="SSF55874">
    <property type="entry name" value="ATPase domain of HSP90 chaperone/DNA topoisomerase II/histidine kinase"/>
    <property type="match status" value="1"/>
</dbReference>
<evidence type="ECO:0000313" key="12">
    <source>
        <dbReference type="Proteomes" id="UP000198607"/>
    </source>
</evidence>
<dbReference type="InterPro" id="IPR036890">
    <property type="entry name" value="HATPase_C_sf"/>
</dbReference>
<dbReference type="EMBL" id="FNCY01000002">
    <property type="protein sequence ID" value="SDG96633.1"/>
    <property type="molecule type" value="Genomic_DNA"/>
</dbReference>
<dbReference type="AlphaFoldDB" id="A0A1G7YJH8"/>
<dbReference type="PROSITE" id="PS50109">
    <property type="entry name" value="HIS_KIN"/>
    <property type="match status" value="1"/>
</dbReference>
<dbReference type="SUPFAM" id="SSF53850">
    <property type="entry name" value="Periplasmic binding protein-like II"/>
    <property type="match status" value="1"/>
</dbReference>
<evidence type="ECO:0000256" key="7">
    <source>
        <dbReference type="ARBA" id="ARBA00022840"/>
    </source>
</evidence>
<dbReference type="Gene3D" id="3.30.565.10">
    <property type="entry name" value="Histidine kinase-like ATPase, C-terminal domain"/>
    <property type="match status" value="1"/>
</dbReference>
<feature type="chain" id="PRO_5011455373" description="histidine kinase" evidence="9">
    <location>
        <begin position="30"/>
        <end position="600"/>
    </location>
</feature>
<dbReference type="CDD" id="cd00082">
    <property type="entry name" value="HisKA"/>
    <property type="match status" value="1"/>
</dbReference>
<dbReference type="GO" id="GO:0005524">
    <property type="term" value="F:ATP binding"/>
    <property type="evidence" value="ECO:0007669"/>
    <property type="project" value="UniProtKB-KW"/>
</dbReference>
<evidence type="ECO:0000313" key="11">
    <source>
        <dbReference type="EMBL" id="SDG96633.1"/>
    </source>
</evidence>
<evidence type="ECO:0000256" key="3">
    <source>
        <dbReference type="ARBA" id="ARBA00022553"/>
    </source>
</evidence>
<feature type="signal peptide" evidence="9">
    <location>
        <begin position="1"/>
        <end position="29"/>
    </location>
</feature>
<dbReference type="InterPro" id="IPR036097">
    <property type="entry name" value="HisK_dim/P_sf"/>
</dbReference>
<dbReference type="SMART" id="SM00387">
    <property type="entry name" value="HATPase_c"/>
    <property type="match status" value="1"/>
</dbReference>
<keyword evidence="9" id="KW-0732">Signal</keyword>
<keyword evidence="7" id="KW-0067">ATP-binding</keyword>
<dbReference type="Pfam" id="PF00512">
    <property type="entry name" value="HisKA"/>
    <property type="match status" value="1"/>
</dbReference>
<dbReference type="InterPro" id="IPR005467">
    <property type="entry name" value="His_kinase_dom"/>
</dbReference>
<comment type="catalytic activity">
    <reaction evidence="1">
        <text>ATP + protein L-histidine = ADP + protein N-phospho-L-histidine.</text>
        <dbReference type="EC" id="2.7.13.3"/>
    </reaction>
</comment>
<dbReference type="RefSeq" id="WP_245715475.1">
    <property type="nucleotide sequence ID" value="NZ_FNCY01000002.1"/>
</dbReference>
<dbReference type="STRING" id="83767.SAMN05660652_01026"/>
<keyword evidence="8" id="KW-0902">Two-component regulatory system</keyword>
<dbReference type="Gene3D" id="1.10.287.130">
    <property type="match status" value="1"/>
</dbReference>
<evidence type="ECO:0000256" key="5">
    <source>
        <dbReference type="ARBA" id="ARBA00022741"/>
    </source>
</evidence>
<keyword evidence="12" id="KW-1185">Reference proteome</keyword>
<keyword evidence="3" id="KW-0597">Phosphoprotein</keyword>
<protein>
    <recommendedName>
        <fullName evidence="2">histidine kinase</fullName>
        <ecNumber evidence="2">2.7.13.3</ecNumber>
    </recommendedName>
</protein>
<keyword evidence="4" id="KW-0808">Transferase</keyword>
<keyword evidence="6 11" id="KW-0418">Kinase</keyword>
<accession>A0A1G7YJH8</accession>
<dbReference type="SMART" id="SM00388">
    <property type="entry name" value="HisKA"/>
    <property type="match status" value="1"/>
</dbReference>
<keyword evidence="5" id="KW-0547">Nucleotide-binding</keyword>
<evidence type="ECO:0000256" key="6">
    <source>
        <dbReference type="ARBA" id="ARBA00022777"/>
    </source>
</evidence>
<dbReference type="InterPro" id="IPR003594">
    <property type="entry name" value="HATPase_dom"/>
</dbReference>
<evidence type="ECO:0000256" key="8">
    <source>
        <dbReference type="ARBA" id="ARBA00023012"/>
    </source>
</evidence>
<dbReference type="PANTHER" id="PTHR43065">
    <property type="entry name" value="SENSOR HISTIDINE KINASE"/>
    <property type="match status" value="1"/>
</dbReference>
<dbReference type="SUPFAM" id="SSF47384">
    <property type="entry name" value="Homodimeric domain of signal transducing histidine kinase"/>
    <property type="match status" value="1"/>
</dbReference>
<sequence>MKSFAPNFRLAACGCVLAALAMLASPARAEVAIGVFAYQGERAAMSDWAPMVAALNRELPGHGFHLDSYDADGLKAALAAGRVDLVITNPGYYVTLETSFGLSRIATLQSRNAAHDGAALGSVVLARADRTDLSTLADLAGRRVAAVAPEAFGGYLIAARELLQAGVDPESALGELRFLGLPMTRILDAVRDGEVDAGIVRACLPEQLAREGALRLDDFRILSPRQVDGFDCALSSALYPDWPIAVTRRLDPALAKAVARVLLAMPENAEHVSWSVPRDYQPVFDLYRELRLGPYAYLREITPEGLARRFWPWLLGLLAVLVAGVAHTVRVEHLVHRRTRELKDSLVAREAAEHRARDQQEKMEHLSRLSILGELSGSLAHEINQPLASIATYANSLLRREAAGTLTPEALREACGEIAGEAERASGVVQRIRHFARKRAAVREPVDLVSLAGEARRLVAGMLVQCPEIAIAAPVSPCVALSDGLQIQQVLVNLIKNAIDAARGLPEARQGIRLGFARAGNRVVVEVADRGAGLAADQREHLFEAFFTTKPDGLGLGLPICKSIIEAHGGRLWAEVNADGIGMRFLFQLPCHEPSDESAA</sequence>
<dbReference type="InterPro" id="IPR003661">
    <property type="entry name" value="HisK_dim/P_dom"/>
</dbReference>
<gene>
    <name evidence="11" type="ORF">SAMN05660652_01026</name>
</gene>
<dbReference type="InterPro" id="IPR004358">
    <property type="entry name" value="Sig_transdc_His_kin-like_C"/>
</dbReference>
<dbReference type="PANTHER" id="PTHR43065:SF10">
    <property type="entry name" value="PEROXIDE STRESS-ACTIVATED HISTIDINE KINASE MAK3"/>
    <property type="match status" value="1"/>
</dbReference>
<dbReference type="Proteomes" id="UP000198607">
    <property type="component" value="Unassembled WGS sequence"/>
</dbReference>
<evidence type="ECO:0000259" key="10">
    <source>
        <dbReference type="PROSITE" id="PS50109"/>
    </source>
</evidence>
<evidence type="ECO:0000256" key="9">
    <source>
        <dbReference type="SAM" id="SignalP"/>
    </source>
</evidence>
<dbReference type="PRINTS" id="PR00344">
    <property type="entry name" value="BCTRLSENSOR"/>
</dbReference>
<evidence type="ECO:0000256" key="4">
    <source>
        <dbReference type="ARBA" id="ARBA00022679"/>
    </source>
</evidence>
<evidence type="ECO:0000256" key="1">
    <source>
        <dbReference type="ARBA" id="ARBA00000085"/>
    </source>
</evidence>
<dbReference type="Pfam" id="PF02518">
    <property type="entry name" value="HATPase_c"/>
    <property type="match status" value="1"/>
</dbReference>
<reference evidence="11 12" key="1">
    <citation type="submission" date="2016-10" db="EMBL/GenBank/DDBJ databases">
        <authorList>
            <person name="de Groot N.N."/>
        </authorList>
    </citation>
    <scope>NUCLEOTIDE SEQUENCE [LARGE SCALE GENOMIC DNA]</scope>
    <source>
        <strain evidence="11 12">DSM 5885</strain>
    </source>
</reference>
<dbReference type="Pfam" id="PF12974">
    <property type="entry name" value="Phosphonate-bd"/>
    <property type="match status" value="1"/>
</dbReference>
<proteinExistence type="predicted"/>
<dbReference type="Gene3D" id="3.40.190.10">
    <property type="entry name" value="Periplasmic binding protein-like II"/>
    <property type="match status" value="2"/>
</dbReference>